<name>A0A1C4EGN7_9ENTR</name>
<evidence type="ECO:0000313" key="1">
    <source>
        <dbReference type="EMBL" id="SCC42773.1"/>
    </source>
</evidence>
<dbReference type="AlphaFoldDB" id="A0A1C4EGN7"/>
<evidence type="ECO:0000313" key="2">
    <source>
        <dbReference type="Proteomes" id="UP000198515"/>
    </source>
</evidence>
<sequence>MRYASALETLLLTDPCRRNILHSFTYYALKAGLALDLSAMPYGIST</sequence>
<accession>A0A1C4EGN7</accession>
<dbReference type="EMBL" id="FMBC01000023">
    <property type="protein sequence ID" value="SCC42773.1"/>
    <property type="molecule type" value="Genomic_DNA"/>
</dbReference>
<protein>
    <submittedName>
        <fullName evidence="1">Uncharacterized protein</fullName>
    </submittedName>
</protein>
<reference evidence="2" key="1">
    <citation type="submission" date="2016-08" db="EMBL/GenBank/DDBJ databases">
        <authorList>
            <person name="Varghese N."/>
            <person name="Submissions Spin"/>
        </authorList>
    </citation>
    <scope>NUCLEOTIDE SEQUENCE [LARGE SCALE GENOMIC DNA]</scope>
    <source>
        <strain evidence="2">REICA_142</strain>
    </source>
</reference>
<gene>
    <name evidence="1" type="ORF">GA0061070_102342</name>
</gene>
<proteinExistence type="predicted"/>
<keyword evidence="2" id="KW-1185">Reference proteome</keyword>
<dbReference type="Proteomes" id="UP000198515">
    <property type="component" value="Unassembled WGS sequence"/>
</dbReference>
<organism evidence="1 2">
    <name type="scientific">Kosakonia oryziphila</name>
    <dbReference type="NCBI Taxonomy" id="1005667"/>
    <lineage>
        <taxon>Bacteria</taxon>
        <taxon>Pseudomonadati</taxon>
        <taxon>Pseudomonadota</taxon>
        <taxon>Gammaproteobacteria</taxon>
        <taxon>Enterobacterales</taxon>
        <taxon>Enterobacteriaceae</taxon>
        <taxon>Kosakonia</taxon>
    </lineage>
</organism>